<gene>
    <name evidence="13" type="ORF">MIND_01289700</name>
</gene>
<dbReference type="GO" id="GO:0016020">
    <property type="term" value="C:membrane"/>
    <property type="evidence" value="ECO:0007669"/>
    <property type="project" value="UniProtKB-SubCell"/>
</dbReference>
<dbReference type="GO" id="GO:0016705">
    <property type="term" value="F:oxidoreductase activity, acting on paired donors, with incorporation or reduction of molecular oxygen"/>
    <property type="evidence" value="ECO:0007669"/>
    <property type="project" value="InterPro"/>
</dbReference>
<dbReference type="OrthoDB" id="1470350at2759"/>
<proteinExistence type="inferred from homology"/>
<dbReference type="GO" id="GO:0020037">
    <property type="term" value="F:heme binding"/>
    <property type="evidence" value="ECO:0007669"/>
    <property type="project" value="InterPro"/>
</dbReference>
<reference evidence="13" key="1">
    <citation type="submission" date="2020-05" db="EMBL/GenBank/DDBJ databases">
        <title>Mycena genomes resolve the evolution of fungal bioluminescence.</title>
        <authorList>
            <person name="Tsai I.J."/>
        </authorList>
    </citation>
    <scope>NUCLEOTIDE SEQUENCE</scope>
    <source>
        <strain evidence="13">171206Taipei</strain>
    </source>
</reference>
<keyword evidence="5" id="KW-0349">Heme</keyword>
<evidence type="ECO:0000256" key="12">
    <source>
        <dbReference type="ARBA" id="ARBA00023136"/>
    </source>
</evidence>
<comment type="caution">
    <text evidence="13">The sequence shown here is derived from an EMBL/GenBank/DDBJ whole genome shotgun (WGS) entry which is preliminary data.</text>
</comment>
<dbReference type="GO" id="GO:0005506">
    <property type="term" value="F:iron ion binding"/>
    <property type="evidence" value="ECO:0007669"/>
    <property type="project" value="InterPro"/>
</dbReference>
<dbReference type="GO" id="GO:0004497">
    <property type="term" value="F:monooxygenase activity"/>
    <property type="evidence" value="ECO:0007669"/>
    <property type="project" value="UniProtKB-KW"/>
</dbReference>
<organism evidence="13 14">
    <name type="scientific">Mycena indigotica</name>
    <dbReference type="NCBI Taxonomy" id="2126181"/>
    <lineage>
        <taxon>Eukaryota</taxon>
        <taxon>Fungi</taxon>
        <taxon>Dikarya</taxon>
        <taxon>Basidiomycota</taxon>
        <taxon>Agaricomycotina</taxon>
        <taxon>Agaricomycetes</taxon>
        <taxon>Agaricomycetidae</taxon>
        <taxon>Agaricales</taxon>
        <taxon>Marasmiineae</taxon>
        <taxon>Mycenaceae</taxon>
        <taxon>Mycena</taxon>
    </lineage>
</organism>
<comment type="subcellular location">
    <subcellularLocation>
        <location evidence="2">Membrane</location>
    </subcellularLocation>
</comment>
<evidence type="ECO:0000256" key="3">
    <source>
        <dbReference type="ARBA" id="ARBA00004721"/>
    </source>
</evidence>
<dbReference type="Proteomes" id="UP000636479">
    <property type="component" value="Unassembled WGS sequence"/>
</dbReference>
<dbReference type="Pfam" id="PF00067">
    <property type="entry name" value="p450"/>
    <property type="match status" value="1"/>
</dbReference>
<dbReference type="InterPro" id="IPR050121">
    <property type="entry name" value="Cytochrome_P450_monoxygenase"/>
</dbReference>
<dbReference type="PANTHER" id="PTHR24305">
    <property type="entry name" value="CYTOCHROME P450"/>
    <property type="match status" value="1"/>
</dbReference>
<evidence type="ECO:0000256" key="1">
    <source>
        <dbReference type="ARBA" id="ARBA00001971"/>
    </source>
</evidence>
<dbReference type="EMBL" id="JACAZF010000013">
    <property type="protein sequence ID" value="KAF7291445.1"/>
    <property type="molecule type" value="Genomic_DNA"/>
</dbReference>
<keyword evidence="6" id="KW-0812">Transmembrane</keyword>
<evidence type="ECO:0000256" key="4">
    <source>
        <dbReference type="ARBA" id="ARBA00010617"/>
    </source>
</evidence>
<evidence type="ECO:0000256" key="2">
    <source>
        <dbReference type="ARBA" id="ARBA00004370"/>
    </source>
</evidence>
<keyword evidence="12" id="KW-0472">Membrane</keyword>
<dbReference type="Gene3D" id="1.10.630.10">
    <property type="entry name" value="Cytochrome P450"/>
    <property type="match status" value="1"/>
</dbReference>
<evidence type="ECO:0000313" key="14">
    <source>
        <dbReference type="Proteomes" id="UP000636479"/>
    </source>
</evidence>
<keyword evidence="10" id="KW-0408">Iron</keyword>
<dbReference type="InterPro" id="IPR036396">
    <property type="entry name" value="Cyt_P450_sf"/>
</dbReference>
<keyword evidence="14" id="KW-1185">Reference proteome</keyword>
<comment type="cofactor">
    <cofactor evidence="1">
        <name>heme</name>
        <dbReference type="ChEBI" id="CHEBI:30413"/>
    </cofactor>
</comment>
<comment type="pathway">
    <text evidence="3">Secondary metabolite biosynthesis; terpenoid biosynthesis.</text>
</comment>
<dbReference type="InterPro" id="IPR001128">
    <property type="entry name" value="Cyt_P450"/>
</dbReference>
<name>A0A8H6S516_9AGAR</name>
<dbReference type="AlphaFoldDB" id="A0A8H6S516"/>
<evidence type="ECO:0000256" key="7">
    <source>
        <dbReference type="ARBA" id="ARBA00022723"/>
    </source>
</evidence>
<dbReference type="RefSeq" id="XP_037214567.1">
    <property type="nucleotide sequence ID" value="XM_037369361.1"/>
</dbReference>
<keyword evidence="9" id="KW-0560">Oxidoreductase</keyword>
<keyword evidence="11" id="KW-0503">Monooxygenase</keyword>
<evidence type="ECO:0000256" key="5">
    <source>
        <dbReference type="ARBA" id="ARBA00022617"/>
    </source>
</evidence>
<keyword evidence="7" id="KW-0479">Metal-binding</keyword>
<protein>
    <submittedName>
        <fullName evidence="13">Cytochrome P450</fullName>
    </submittedName>
</protein>
<evidence type="ECO:0000256" key="8">
    <source>
        <dbReference type="ARBA" id="ARBA00022989"/>
    </source>
</evidence>
<accession>A0A8H6S516</accession>
<evidence type="ECO:0000256" key="9">
    <source>
        <dbReference type="ARBA" id="ARBA00023002"/>
    </source>
</evidence>
<evidence type="ECO:0000256" key="11">
    <source>
        <dbReference type="ARBA" id="ARBA00023033"/>
    </source>
</evidence>
<sequence length="93" mass="10344">MALLSDNKQGLGNLTVENLVQQTSTLFIAGQETSAIALSWLFTELARKPALQDALRTEALELRAKQVPFEQYPLLNAAIKASYMALTKYLLFK</sequence>
<dbReference type="SUPFAM" id="SSF48264">
    <property type="entry name" value="Cytochrome P450"/>
    <property type="match status" value="1"/>
</dbReference>
<keyword evidence="8" id="KW-1133">Transmembrane helix</keyword>
<evidence type="ECO:0000256" key="6">
    <source>
        <dbReference type="ARBA" id="ARBA00022692"/>
    </source>
</evidence>
<dbReference type="GeneID" id="59351877"/>
<comment type="similarity">
    <text evidence="4">Belongs to the cytochrome P450 family.</text>
</comment>
<evidence type="ECO:0000256" key="10">
    <source>
        <dbReference type="ARBA" id="ARBA00023004"/>
    </source>
</evidence>
<dbReference type="PANTHER" id="PTHR24305:SF166">
    <property type="entry name" value="CYTOCHROME P450 12A4, MITOCHONDRIAL-RELATED"/>
    <property type="match status" value="1"/>
</dbReference>
<evidence type="ECO:0000313" key="13">
    <source>
        <dbReference type="EMBL" id="KAF7291445.1"/>
    </source>
</evidence>